<feature type="domain" description="CBS" evidence="11">
    <location>
        <begin position="464"/>
        <end position="520"/>
    </location>
</feature>
<dbReference type="PRINTS" id="PR00762">
    <property type="entry name" value="CLCHANNEL"/>
</dbReference>
<gene>
    <name evidence="12" type="ORF">MNBD_NITROSPINAE04-2103</name>
</gene>
<dbReference type="PANTHER" id="PTHR43427">
    <property type="entry name" value="CHLORIDE CHANNEL PROTEIN CLC-E"/>
    <property type="match status" value="1"/>
</dbReference>
<accession>A0A3B1D3S9</accession>
<keyword evidence="8" id="KW-0868">Chloride</keyword>
<dbReference type="PROSITE" id="PS51371">
    <property type="entry name" value="CBS"/>
    <property type="match status" value="2"/>
</dbReference>
<feature type="domain" description="CBS" evidence="11">
    <location>
        <begin position="530"/>
        <end position="590"/>
    </location>
</feature>
<dbReference type="Gene3D" id="1.10.3080.10">
    <property type="entry name" value="Clc chloride channel"/>
    <property type="match status" value="1"/>
</dbReference>
<evidence type="ECO:0000256" key="5">
    <source>
        <dbReference type="ARBA" id="ARBA00023065"/>
    </source>
</evidence>
<dbReference type="AlphaFoldDB" id="A0A3B1D3S9"/>
<keyword evidence="9" id="KW-0407">Ion channel</keyword>
<keyword evidence="4 10" id="KW-1133">Transmembrane helix</keyword>
<dbReference type="PANTHER" id="PTHR43427:SF6">
    <property type="entry name" value="CHLORIDE CHANNEL PROTEIN CLC-E"/>
    <property type="match status" value="1"/>
</dbReference>
<dbReference type="SUPFAM" id="SSF54631">
    <property type="entry name" value="CBS-domain pair"/>
    <property type="match status" value="1"/>
</dbReference>
<feature type="transmembrane region" description="Helical" evidence="10">
    <location>
        <begin position="377"/>
        <end position="399"/>
    </location>
</feature>
<sequence>MFKSVIGKSLREYFSSAFQTRSSREHTFLLFTAGALGVACGLMAVLFEWLINAFEHIFFDKSAEFFALSPTIYHYLIIPLIPALGGLIVGFLTYRFKMGYESAAAAEVMKWAAVDGGVVKPRTMWFRLVTTAIFLGSGGSGGREGPIAQICGAMGSAVGQVFKASTERLRLLVACGAAAGLAAAFNAPIAGVIFTVELVLGDFNVTSFLPIVISSVMATTTKRLLLGDIPAFVAPSYSLVSPWEIGLYAVLGVVCGIVAWLFFKMYFLSDTFFKPKIKAHPIVTPALGGLLVGVIGIFTPGVFGNGYNVMDDMLNGDMLWTIALSLIFFKILATAISLGSGGSGGVFAPALFVGCMTGGVFGYFVNYMAPDLVASPGAYAMVGIGAVMAAVVHAPLTNILMGYELTGNYQIILPIMTACMMSTYIMTWLSEESLYTEKLRRRGIRLWRGRDLSVMDRIKVREVMAGSVTNIPENLPFGRIMELMATSRDNYFPVVDSAGKLTGIISIQNVREFMLDSAALCDLVVAKEIATENVITVTPDNNLNEAMEKFAAKDIEQLPVVKSDDPYTVIGMLRRTDVLAAYKKDVLRKTEVEEKTPAT</sequence>
<comment type="subcellular location">
    <subcellularLocation>
        <location evidence="1">Membrane</location>
        <topology evidence="1">Multi-pass membrane protein</topology>
    </subcellularLocation>
</comment>
<name>A0A3B1D3S9_9ZZZZ</name>
<proteinExistence type="predicted"/>
<dbReference type="InterPro" id="IPR014743">
    <property type="entry name" value="Cl-channel_core"/>
</dbReference>
<feature type="transmembrane region" description="Helical" evidence="10">
    <location>
        <begin position="318"/>
        <end position="339"/>
    </location>
</feature>
<dbReference type="Pfam" id="PF00654">
    <property type="entry name" value="Voltage_CLC"/>
    <property type="match status" value="1"/>
</dbReference>
<feature type="transmembrane region" description="Helical" evidence="10">
    <location>
        <begin position="411"/>
        <end position="429"/>
    </location>
</feature>
<reference evidence="12" key="1">
    <citation type="submission" date="2018-06" db="EMBL/GenBank/DDBJ databases">
        <authorList>
            <person name="Zhirakovskaya E."/>
        </authorList>
    </citation>
    <scope>NUCLEOTIDE SEQUENCE</scope>
</reference>
<evidence type="ECO:0000256" key="9">
    <source>
        <dbReference type="ARBA" id="ARBA00023303"/>
    </source>
</evidence>
<dbReference type="EMBL" id="UOGA01000248">
    <property type="protein sequence ID" value="VAX23407.1"/>
    <property type="molecule type" value="Genomic_DNA"/>
</dbReference>
<evidence type="ECO:0000256" key="8">
    <source>
        <dbReference type="ARBA" id="ARBA00023214"/>
    </source>
</evidence>
<evidence type="ECO:0000256" key="3">
    <source>
        <dbReference type="ARBA" id="ARBA00022692"/>
    </source>
</evidence>
<feature type="transmembrane region" description="Helical" evidence="10">
    <location>
        <begin position="245"/>
        <end position="267"/>
    </location>
</feature>
<evidence type="ECO:0000313" key="12">
    <source>
        <dbReference type="EMBL" id="VAX23407.1"/>
    </source>
</evidence>
<keyword evidence="6 10" id="KW-0472">Membrane</keyword>
<dbReference type="SUPFAM" id="SSF81340">
    <property type="entry name" value="Clc chloride channel"/>
    <property type="match status" value="1"/>
</dbReference>
<dbReference type="InterPro" id="IPR000644">
    <property type="entry name" value="CBS_dom"/>
</dbReference>
<keyword evidence="2" id="KW-0813">Transport</keyword>
<evidence type="ECO:0000256" key="10">
    <source>
        <dbReference type="SAM" id="Phobius"/>
    </source>
</evidence>
<organism evidence="12">
    <name type="scientific">hydrothermal vent metagenome</name>
    <dbReference type="NCBI Taxonomy" id="652676"/>
    <lineage>
        <taxon>unclassified sequences</taxon>
        <taxon>metagenomes</taxon>
        <taxon>ecological metagenomes</taxon>
    </lineage>
</organism>
<dbReference type="Pfam" id="PF00571">
    <property type="entry name" value="CBS"/>
    <property type="match status" value="2"/>
</dbReference>
<dbReference type="Gene3D" id="3.10.580.10">
    <property type="entry name" value="CBS-domain"/>
    <property type="match status" value="1"/>
</dbReference>
<evidence type="ECO:0000256" key="1">
    <source>
        <dbReference type="ARBA" id="ARBA00004141"/>
    </source>
</evidence>
<dbReference type="GO" id="GO:0034707">
    <property type="term" value="C:chloride channel complex"/>
    <property type="evidence" value="ECO:0007669"/>
    <property type="project" value="UniProtKB-KW"/>
</dbReference>
<feature type="transmembrane region" description="Helical" evidence="10">
    <location>
        <begin position="346"/>
        <end position="365"/>
    </location>
</feature>
<feature type="transmembrane region" description="Helical" evidence="10">
    <location>
        <begin position="171"/>
        <end position="194"/>
    </location>
</feature>
<feature type="transmembrane region" description="Helical" evidence="10">
    <location>
        <begin position="72"/>
        <end position="94"/>
    </location>
</feature>
<keyword evidence="5" id="KW-0406">Ion transport</keyword>
<feature type="transmembrane region" description="Helical" evidence="10">
    <location>
        <begin position="279"/>
        <end position="298"/>
    </location>
</feature>
<evidence type="ECO:0000256" key="2">
    <source>
        <dbReference type="ARBA" id="ARBA00022448"/>
    </source>
</evidence>
<dbReference type="GO" id="GO:0005254">
    <property type="term" value="F:chloride channel activity"/>
    <property type="evidence" value="ECO:0007669"/>
    <property type="project" value="UniProtKB-KW"/>
</dbReference>
<dbReference type="SMART" id="SM00116">
    <property type="entry name" value="CBS"/>
    <property type="match status" value="2"/>
</dbReference>
<evidence type="ECO:0000259" key="11">
    <source>
        <dbReference type="PROSITE" id="PS51371"/>
    </source>
</evidence>
<protein>
    <submittedName>
        <fullName evidence="12">Chloride channel protein</fullName>
    </submittedName>
</protein>
<keyword evidence="3 10" id="KW-0812">Transmembrane</keyword>
<evidence type="ECO:0000256" key="7">
    <source>
        <dbReference type="ARBA" id="ARBA00023173"/>
    </source>
</evidence>
<dbReference type="InterPro" id="IPR050368">
    <property type="entry name" value="ClC-type_chloride_channel"/>
</dbReference>
<dbReference type="CDD" id="cd00400">
    <property type="entry name" value="Voltage_gated_ClC"/>
    <property type="match status" value="1"/>
</dbReference>
<dbReference type="InterPro" id="IPR046342">
    <property type="entry name" value="CBS_dom_sf"/>
</dbReference>
<keyword evidence="7" id="KW-0869">Chloride channel</keyword>
<dbReference type="InterPro" id="IPR001807">
    <property type="entry name" value="ClC"/>
</dbReference>
<evidence type="ECO:0000256" key="4">
    <source>
        <dbReference type="ARBA" id="ARBA00022989"/>
    </source>
</evidence>
<evidence type="ECO:0000256" key="6">
    <source>
        <dbReference type="ARBA" id="ARBA00023136"/>
    </source>
</evidence>
<feature type="transmembrane region" description="Helical" evidence="10">
    <location>
        <begin position="28"/>
        <end position="52"/>
    </location>
</feature>